<organism evidence="2 3">
    <name type="scientific">Nezara viridula</name>
    <name type="common">Southern green stink bug</name>
    <name type="synonym">Cimex viridulus</name>
    <dbReference type="NCBI Taxonomy" id="85310"/>
    <lineage>
        <taxon>Eukaryota</taxon>
        <taxon>Metazoa</taxon>
        <taxon>Ecdysozoa</taxon>
        <taxon>Arthropoda</taxon>
        <taxon>Hexapoda</taxon>
        <taxon>Insecta</taxon>
        <taxon>Pterygota</taxon>
        <taxon>Neoptera</taxon>
        <taxon>Paraneoptera</taxon>
        <taxon>Hemiptera</taxon>
        <taxon>Heteroptera</taxon>
        <taxon>Panheteroptera</taxon>
        <taxon>Pentatomomorpha</taxon>
        <taxon>Pentatomoidea</taxon>
        <taxon>Pentatomidae</taxon>
        <taxon>Pentatominae</taxon>
        <taxon>Nezara</taxon>
    </lineage>
</organism>
<feature type="region of interest" description="Disordered" evidence="1">
    <location>
        <begin position="40"/>
        <end position="60"/>
    </location>
</feature>
<dbReference type="AlphaFoldDB" id="A0A9P0E4S8"/>
<keyword evidence="3" id="KW-1185">Reference proteome</keyword>
<sequence length="184" mass="20863">MALVGRPKLRWADCVAHDARMYILGTTSYPTRTPTILQEDKATEDDNAKVDSPPTIISPPKTLVQKLGRTQVTLPSKTKPAVLHKQDSKPAERQQRAEEVKRKSLVTKIPDAIQEEVSVEVTKTEPIKEPKAEAVVTFNDNADEEVEKEVFKSAKERECWHLFKRMSSRGVSVSFETVLRYYII</sequence>
<feature type="compositionally biased region" description="Basic and acidic residues" evidence="1">
    <location>
        <begin position="40"/>
        <end position="49"/>
    </location>
</feature>
<dbReference type="EMBL" id="OV725077">
    <property type="protein sequence ID" value="CAH1391676.1"/>
    <property type="molecule type" value="Genomic_DNA"/>
</dbReference>
<feature type="compositionally biased region" description="Basic and acidic residues" evidence="1">
    <location>
        <begin position="84"/>
        <end position="100"/>
    </location>
</feature>
<proteinExistence type="predicted"/>
<evidence type="ECO:0000313" key="3">
    <source>
        <dbReference type="Proteomes" id="UP001152798"/>
    </source>
</evidence>
<name>A0A9P0E4S8_NEZVI</name>
<evidence type="ECO:0000256" key="1">
    <source>
        <dbReference type="SAM" id="MobiDB-lite"/>
    </source>
</evidence>
<feature type="region of interest" description="Disordered" evidence="1">
    <location>
        <begin position="74"/>
        <end position="100"/>
    </location>
</feature>
<dbReference type="OrthoDB" id="7663415at2759"/>
<evidence type="ECO:0000313" key="2">
    <source>
        <dbReference type="EMBL" id="CAH1391676.1"/>
    </source>
</evidence>
<dbReference type="Proteomes" id="UP001152798">
    <property type="component" value="Chromosome 1"/>
</dbReference>
<accession>A0A9P0E4S8</accession>
<reference evidence="2" key="1">
    <citation type="submission" date="2022-01" db="EMBL/GenBank/DDBJ databases">
        <authorList>
            <person name="King R."/>
        </authorList>
    </citation>
    <scope>NUCLEOTIDE SEQUENCE</scope>
</reference>
<protein>
    <submittedName>
        <fullName evidence="2">Uncharacterized protein</fullName>
    </submittedName>
</protein>
<gene>
    <name evidence="2" type="ORF">NEZAVI_LOCUS2655</name>
</gene>